<keyword evidence="2" id="KW-1185">Reference proteome</keyword>
<evidence type="ECO:0000313" key="2">
    <source>
        <dbReference type="Proteomes" id="UP001165189"/>
    </source>
</evidence>
<organism evidence="1 2">
    <name type="scientific">Aspergillus oryzae var. brunneus</name>
    <dbReference type="NCBI Taxonomy" id="332754"/>
    <lineage>
        <taxon>Eukaryota</taxon>
        <taxon>Fungi</taxon>
        <taxon>Dikarya</taxon>
        <taxon>Ascomycota</taxon>
        <taxon>Pezizomycotina</taxon>
        <taxon>Eurotiomycetes</taxon>
        <taxon>Eurotiomycetidae</taxon>
        <taxon>Eurotiales</taxon>
        <taxon>Aspergillaceae</taxon>
        <taxon>Aspergillus</taxon>
        <taxon>Aspergillus subgen. Circumdati</taxon>
    </lineage>
</organism>
<name>A0ABQ6KGA0_ASPOZ</name>
<gene>
    <name evidence="1" type="ORF">Aory05_000185500</name>
</gene>
<sequence length="73" mass="7991">MATGIRRGECLSGDLRERAGKSESGYAPKLWTVGSRYKCRATSSPSETMTDWRCVSFTKGPLASAHTIHHYAA</sequence>
<accession>A0ABQ6KGA0</accession>
<dbReference type="EMBL" id="BSYB01000005">
    <property type="protein sequence ID" value="GMG42737.1"/>
    <property type="molecule type" value="Genomic_DNA"/>
</dbReference>
<proteinExistence type="predicted"/>
<dbReference type="Proteomes" id="UP001165189">
    <property type="component" value="Unassembled WGS sequence"/>
</dbReference>
<reference evidence="1" key="1">
    <citation type="submission" date="2023-04" db="EMBL/GenBank/DDBJ databases">
        <title>Aspergillus oryzae var. brunneus NBRC 4377.</title>
        <authorList>
            <person name="Ichikawa N."/>
            <person name="Sato H."/>
            <person name="Tonouchi N."/>
        </authorList>
    </citation>
    <scope>NUCLEOTIDE SEQUENCE</scope>
    <source>
        <strain evidence="1">NBRC 4377</strain>
    </source>
</reference>
<comment type="caution">
    <text evidence="1">The sequence shown here is derived from an EMBL/GenBank/DDBJ whole genome shotgun (WGS) entry which is preliminary data.</text>
</comment>
<evidence type="ECO:0000313" key="1">
    <source>
        <dbReference type="EMBL" id="GMG42737.1"/>
    </source>
</evidence>
<protein>
    <submittedName>
        <fullName evidence="1">Unnamed protein product</fullName>
    </submittedName>
</protein>